<feature type="transmembrane region" description="Helical" evidence="1">
    <location>
        <begin position="324"/>
        <end position="345"/>
    </location>
</feature>
<dbReference type="RefSeq" id="WP_146771797.1">
    <property type="nucleotide sequence ID" value="NZ_QLTT01000004.1"/>
</dbReference>
<proteinExistence type="predicted"/>
<keyword evidence="1" id="KW-0812">Transmembrane</keyword>
<sequence length="350" mass="38306">MSVDQNSILLLSSNVRRRYSEDILTALALPSGAMIQFRYETDYVSPTLQRTVASGSIVSSAVTIAFVAETETDNPFLLPVRHAKVISAVCVADIFIFRLQVGSYVNLGDFPRNEGEIRNRSRVILDQVTAANKRYYPAVTSFPDLHMRESVDPAGDWLSSARRLVLHSTFSNSYFLRIDPPTTQTGSPLTFNSDGRLEVVDRESVRIHVSFYSGLYAPERKHVLSCTTDGTFLRVSSDDSYEVALRYDSVEFWLHPGSLDFNTLSRVTISLTGEQEISDFVPTHARFPVVVKRSASRLTLRVATTALGALLVALPAILGASSPLAVRIAIGLVGAALLATSTVVLGSTTK</sequence>
<gene>
    <name evidence="2" type="ORF">C8D87_104281</name>
</gene>
<protein>
    <submittedName>
        <fullName evidence="2">Uncharacterized protein</fullName>
    </submittedName>
</protein>
<keyword evidence="3" id="KW-1185">Reference proteome</keyword>
<evidence type="ECO:0000256" key="1">
    <source>
        <dbReference type="SAM" id="Phobius"/>
    </source>
</evidence>
<accession>A0ABX9EAD7</accession>
<dbReference type="EMBL" id="QLTT01000004">
    <property type="protein sequence ID" value="RAS65730.1"/>
    <property type="molecule type" value="Genomic_DNA"/>
</dbReference>
<evidence type="ECO:0000313" key="2">
    <source>
        <dbReference type="EMBL" id="RAS65730.1"/>
    </source>
</evidence>
<reference evidence="2 3" key="1">
    <citation type="submission" date="2018-06" db="EMBL/GenBank/DDBJ databases">
        <title>Genomic Encyclopedia of Type Strains, Phase IV (KMG-IV): sequencing the most valuable type-strain genomes for metagenomic binning, comparative biology and taxonomic classification.</title>
        <authorList>
            <person name="Goeker M."/>
        </authorList>
    </citation>
    <scope>NUCLEOTIDE SEQUENCE [LARGE SCALE GENOMIC DNA]</scope>
    <source>
        <strain evidence="2 3">DSM 45479</strain>
    </source>
</reference>
<comment type="caution">
    <text evidence="2">The sequence shown here is derived from an EMBL/GenBank/DDBJ whole genome shotgun (WGS) entry which is preliminary data.</text>
</comment>
<keyword evidence="1" id="KW-0472">Membrane</keyword>
<name>A0ABX9EAD7_9PSEU</name>
<keyword evidence="1" id="KW-1133">Transmembrane helix</keyword>
<feature type="transmembrane region" description="Helical" evidence="1">
    <location>
        <begin position="298"/>
        <end position="318"/>
    </location>
</feature>
<organism evidence="2 3">
    <name type="scientific">Lentzea atacamensis</name>
    <dbReference type="NCBI Taxonomy" id="531938"/>
    <lineage>
        <taxon>Bacteria</taxon>
        <taxon>Bacillati</taxon>
        <taxon>Actinomycetota</taxon>
        <taxon>Actinomycetes</taxon>
        <taxon>Pseudonocardiales</taxon>
        <taxon>Pseudonocardiaceae</taxon>
        <taxon>Lentzea</taxon>
    </lineage>
</organism>
<dbReference type="Proteomes" id="UP000248714">
    <property type="component" value="Unassembled WGS sequence"/>
</dbReference>
<evidence type="ECO:0000313" key="3">
    <source>
        <dbReference type="Proteomes" id="UP000248714"/>
    </source>
</evidence>